<reference evidence="1" key="1">
    <citation type="submission" date="2021-08" db="EMBL/GenBank/DDBJ databases">
        <title>WGS assembly of Ceratopteris richardii.</title>
        <authorList>
            <person name="Marchant D.B."/>
            <person name="Chen G."/>
            <person name="Jenkins J."/>
            <person name="Shu S."/>
            <person name="Leebens-Mack J."/>
            <person name="Grimwood J."/>
            <person name="Schmutz J."/>
            <person name="Soltis P."/>
            <person name="Soltis D."/>
            <person name="Chen Z.-H."/>
        </authorList>
    </citation>
    <scope>NUCLEOTIDE SEQUENCE</scope>
    <source>
        <strain evidence="1">Whitten #5841</strain>
        <tissue evidence="1">Leaf</tissue>
    </source>
</reference>
<proteinExistence type="predicted"/>
<organism evidence="1 2">
    <name type="scientific">Ceratopteris richardii</name>
    <name type="common">Triangle waterfern</name>
    <dbReference type="NCBI Taxonomy" id="49495"/>
    <lineage>
        <taxon>Eukaryota</taxon>
        <taxon>Viridiplantae</taxon>
        <taxon>Streptophyta</taxon>
        <taxon>Embryophyta</taxon>
        <taxon>Tracheophyta</taxon>
        <taxon>Polypodiopsida</taxon>
        <taxon>Polypodiidae</taxon>
        <taxon>Polypodiales</taxon>
        <taxon>Pteridineae</taxon>
        <taxon>Pteridaceae</taxon>
        <taxon>Parkerioideae</taxon>
        <taxon>Ceratopteris</taxon>
    </lineage>
</organism>
<name>A0A8T2Q8Q1_CERRI</name>
<accession>A0A8T2Q8Q1</accession>
<keyword evidence="2" id="KW-1185">Reference proteome</keyword>
<dbReference type="AlphaFoldDB" id="A0A8T2Q8Q1"/>
<evidence type="ECO:0000313" key="2">
    <source>
        <dbReference type="Proteomes" id="UP000825935"/>
    </source>
</evidence>
<comment type="caution">
    <text evidence="1">The sequence shown here is derived from an EMBL/GenBank/DDBJ whole genome shotgun (WGS) entry which is preliminary data.</text>
</comment>
<dbReference type="Proteomes" id="UP000825935">
    <property type="component" value="Chromosome 37"/>
</dbReference>
<dbReference type="EMBL" id="CM035442">
    <property type="protein sequence ID" value="KAH7280036.1"/>
    <property type="molecule type" value="Genomic_DNA"/>
</dbReference>
<sequence length="90" mass="9957">MAMRLPCSSNMSLQIRDRATTSKGGCSTISNLQNVNKKEVCRLAIVLQLQGSSNMSFQIRDCLQISERTTASRVTVMQGRSRRLCDVSGM</sequence>
<gene>
    <name evidence="1" type="ORF">KP509_37G049600</name>
</gene>
<evidence type="ECO:0000313" key="1">
    <source>
        <dbReference type="EMBL" id="KAH7280036.1"/>
    </source>
</evidence>
<protein>
    <submittedName>
        <fullName evidence="1">Uncharacterized protein</fullName>
    </submittedName>
</protein>